<reference evidence="1 2" key="1">
    <citation type="submission" date="2019-11" db="EMBL/GenBank/DDBJ databases">
        <title>Whole genome sequence of Oryza granulata.</title>
        <authorList>
            <person name="Li W."/>
        </authorList>
    </citation>
    <scope>NUCLEOTIDE SEQUENCE [LARGE SCALE GENOMIC DNA]</scope>
    <source>
        <strain evidence="2">cv. Menghai</strain>
        <tissue evidence="1">Leaf</tissue>
    </source>
</reference>
<keyword evidence="2" id="KW-1185">Reference proteome</keyword>
<evidence type="ECO:0000313" key="2">
    <source>
        <dbReference type="Proteomes" id="UP000479710"/>
    </source>
</evidence>
<name>A0A6G1C749_9ORYZ</name>
<dbReference type="EMBL" id="SPHZ02000010">
    <property type="protein sequence ID" value="KAF0895980.1"/>
    <property type="molecule type" value="Genomic_DNA"/>
</dbReference>
<sequence length="70" mass="7617">MECDSFDASTACWLAASMMPNNTSATKVSLMLIFSMQIRKSTESMAWRGRAPRGEGGVVNLPAEMLVIFA</sequence>
<gene>
    <name evidence="1" type="ORF">E2562_018119</name>
</gene>
<evidence type="ECO:0000313" key="1">
    <source>
        <dbReference type="EMBL" id="KAF0895980.1"/>
    </source>
</evidence>
<proteinExistence type="predicted"/>
<accession>A0A6G1C749</accession>
<dbReference type="AlphaFoldDB" id="A0A6G1C749"/>
<comment type="caution">
    <text evidence="1">The sequence shown here is derived from an EMBL/GenBank/DDBJ whole genome shotgun (WGS) entry which is preliminary data.</text>
</comment>
<organism evidence="1 2">
    <name type="scientific">Oryza meyeriana var. granulata</name>
    <dbReference type="NCBI Taxonomy" id="110450"/>
    <lineage>
        <taxon>Eukaryota</taxon>
        <taxon>Viridiplantae</taxon>
        <taxon>Streptophyta</taxon>
        <taxon>Embryophyta</taxon>
        <taxon>Tracheophyta</taxon>
        <taxon>Spermatophyta</taxon>
        <taxon>Magnoliopsida</taxon>
        <taxon>Liliopsida</taxon>
        <taxon>Poales</taxon>
        <taxon>Poaceae</taxon>
        <taxon>BOP clade</taxon>
        <taxon>Oryzoideae</taxon>
        <taxon>Oryzeae</taxon>
        <taxon>Oryzinae</taxon>
        <taxon>Oryza</taxon>
        <taxon>Oryza meyeriana</taxon>
    </lineage>
</organism>
<protein>
    <submittedName>
        <fullName evidence="1">Uncharacterized protein</fullName>
    </submittedName>
</protein>
<dbReference type="Proteomes" id="UP000479710">
    <property type="component" value="Unassembled WGS sequence"/>
</dbReference>